<organism evidence="2 3">
    <name type="scientific">Legionella erythra</name>
    <dbReference type="NCBI Taxonomy" id="448"/>
    <lineage>
        <taxon>Bacteria</taxon>
        <taxon>Pseudomonadati</taxon>
        <taxon>Pseudomonadota</taxon>
        <taxon>Gammaproteobacteria</taxon>
        <taxon>Legionellales</taxon>
        <taxon>Legionellaceae</taxon>
        <taxon>Legionella</taxon>
    </lineage>
</organism>
<comment type="caution">
    <text evidence="2">The sequence shown here is derived from an EMBL/GenBank/DDBJ whole genome shotgun (WGS) entry which is preliminary data.</text>
</comment>
<dbReference type="PATRIC" id="fig|448.7.peg.1980"/>
<feature type="region of interest" description="Disordered" evidence="1">
    <location>
        <begin position="451"/>
        <end position="475"/>
    </location>
</feature>
<feature type="compositionally biased region" description="Basic and acidic residues" evidence="1">
    <location>
        <begin position="1"/>
        <end position="15"/>
    </location>
</feature>
<dbReference type="Proteomes" id="UP000054773">
    <property type="component" value="Unassembled WGS sequence"/>
</dbReference>
<protein>
    <submittedName>
        <fullName evidence="2">Uncharacterized protein</fullName>
    </submittedName>
</protein>
<proteinExistence type="predicted"/>
<feature type="compositionally biased region" description="Basic and acidic residues" evidence="1">
    <location>
        <begin position="44"/>
        <end position="54"/>
    </location>
</feature>
<sequence>MKDDQKAITHSKDKPTLSYTQTYSQFPIYGNKQAASPAKAGKIKKYDTKYDTKPDSPATPGKDGKRETTSLKESMPIKSKSTVPGKESNENAPLNEIRVLTLQDIDDLPASPSLLGKIQDSALLEIDLHWAGNSDYFRKQIIAWDQSQFKTRLFEMIGLLDEMLKNPGQYLYLVDPFSRQHYVLNDEPSEKTVKRHYSYVGILNHLHSLLRDCREPCATNALFEHPFDSEVNGATMEKAFKSRPVLSLFAYKDEQNKALQAFLHMLSGEKSLQDDIAKAKIAFFNALSEKQKQDLAITAKADMEAAKVAVLLQASRDLLEICKRFDICPDSGSLAKIRHLTVVKQPTTTAATEDKHGFMDLLGLLNASSMPQLESLIVEHYEPRHQLELSNLIAVLVKKNPTLNVMISHHFPEKDQQSIFSPYQDKYPGLTVKRIHMQAAMESDNTCAFFSAPPANKRSSGSEQTSPVQVDYSPK</sequence>
<accession>A0A0W0TKJ2</accession>
<name>A0A0W0TKJ2_LEGER</name>
<dbReference type="AlphaFoldDB" id="A0A0W0TKJ2"/>
<evidence type="ECO:0000313" key="3">
    <source>
        <dbReference type="Proteomes" id="UP000054773"/>
    </source>
</evidence>
<gene>
    <name evidence="2" type="ORF">Lery_1890</name>
</gene>
<evidence type="ECO:0000256" key="1">
    <source>
        <dbReference type="SAM" id="MobiDB-lite"/>
    </source>
</evidence>
<feature type="compositionally biased region" description="Polar residues" evidence="1">
    <location>
        <begin position="457"/>
        <end position="468"/>
    </location>
</feature>
<dbReference type="RefSeq" id="WP_058527034.1">
    <property type="nucleotide sequence ID" value="NZ_CAAAHY010000007.1"/>
</dbReference>
<keyword evidence="3" id="KW-1185">Reference proteome</keyword>
<feature type="region of interest" description="Disordered" evidence="1">
    <location>
        <begin position="1"/>
        <end position="92"/>
    </location>
</feature>
<dbReference type="OrthoDB" id="5652616at2"/>
<dbReference type="EMBL" id="LNYA01000030">
    <property type="protein sequence ID" value="KTC96098.1"/>
    <property type="molecule type" value="Genomic_DNA"/>
</dbReference>
<evidence type="ECO:0000313" key="2">
    <source>
        <dbReference type="EMBL" id="KTC96098.1"/>
    </source>
</evidence>
<reference evidence="2 3" key="1">
    <citation type="submission" date="2015-11" db="EMBL/GenBank/DDBJ databases">
        <title>Genomic analysis of 38 Legionella species identifies large and diverse effector repertoires.</title>
        <authorList>
            <person name="Burstein D."/>
            <person name="Amaro F."/>
            <person name="Zusman T."/>
            <person name="Lifshitz Z."/>
            <person name="Cohen O."/>
            <person name="Gilbert J.A."/>
            <person name="Pupko T."/>
            <person name="Shuman H.A."/>
            <person name="Segal G."/>
        </authorList>
    </citation>
    <scope>NUCLEOTIDE SEQUENCE [LARGE SCALE GENOMIC DNA]</scope>
    <source>
        <strain evidence="2 3">SE-32A-C8</strain>
    </source>
</reference>
<dbReference type="STRING" id="448.Lery_1890"/>